<proteinExistence type="predicted"/>
<gene>
    <name evidence="2" type="ordered locus">Psed_3652</name>
</gene>
<accession>F4D0X1</accession>
<dbReference type="HOGENOM" id="CLU_2370715_0_0_11"/>
<feature type="compositionally biased region" description="Basic and acidic residues" evidence="1">
    <location>
        <begin position="35"/>
        <end position="54"/>
    </location>
</feature>
<name>F4D0X1_PSEUX</name>
<dbReference type="AlphaFoldDB" id="F4D0X1"/>
<evidence type="ECO:0000313" key="3">
    <source>
        <dbReference type="Proteomes" id="UP000007809"/>
    </source>
</evidence>
<dbReference type="Proteomes" id="UP000007809">
    <property type="component" value="Chromosome"/>
</dbReference>
<dbReference type="KEGG" id="pdx:Psed_3652"/>
<feature type="region of interest" description="Disordered" evidence="1">
    <location>
        <begin position="1"/>
        <end position="54"/>
    </location>
</feature>
<organism evidence="2 3">
    <name type="scientific">Pseudonocardia dioxanivorans (strain ATCC 55486 / DSM 44775 / JCM 13855 / CB1190)</name>
    <dbReference type="NCBI Taxonomy" id="675635"/>
    <lineage>
        <taxon>Bacteria</taxon>
        <taxon>Bacillati</taxon>
        <taxon>Actinomycetota</taxon>
        <taxon>Actinomycetes</taxon>
        <taxon>Pseudonocardiales</taxon>
        <taxon>Pseudonocardiaceae</taxon>
        <taxon>Pseudonocardia</taxon>
    </lineage>
</organism>
<dbReference type="EMBL" id="CP002593">
    <property type="protein sequence ID" value="AEA25823.1"/>
    <property type="molecule type" value="Genomic_DNA"/>
</dbReference>
<evidence type="ECO:0000313" key="2">
    <source>
        <dbReference type="EMBL" id="AEA25823.1"/>
    </source>
</evidence>
<protein>
    <submittedName>
        <fullName evidence="2">Uncharacterized protein</fullName>
    </submittedName>
</protein>
<keyword evidence="3" id="KW-1185">Reference proteome</keyword>
<sequence length="95" mass="9895">MRGHRPLANGAGEARRAAAPADEPAVQGDTGGMTEADRDLRPGNGDRYEHEHADRGGAPACFAHLLCPECAAVPEDGATSCWRCGSVLPRRDASG</sequence>
<evidence type="ECO:0000256" key="1">
    <source>
        <dbReference type="SAM" id="MobiDB-lite"/>
    </source>
</evidence>
<reference evidence="2 3" key="1">
    <citation type="journal article" date="2011" name="J. Bacteriol.">
        <title>Genome sequence of the 1,4-dioxane-degrading Pseudonocardia dioxanivorans strain CB1190.</title>
        <authorList>
            <person name="Sales C.M."/>
            <person name="Mahendra S."/>
            <person name="Grostern A."/>
            <person name="Parales R.E."/>
            <person name="Goodwin L.A."/>
            <person name="Woyke T."/>
            <person name="Nolan M."/>
            <person name="Lapidus A."/>
            <person name="Chertkov O."/>
            <person name="Ovchinnikova G."/>
            <person name="Sczyrba A."/>
            <person name="Alvarez-Cohen L."/>
        </authorList>
    </citation>
    <scope>NUCLEOTIDE SEQUENCE [LARGE SCALE GENOMIC DNA]</scope>
    <source>
        <strain evidence="3">ATCC 55486 / DSM 44775 / JCM 13855 / CB1190</strain>
    </source>
</reference>
<feature type="compositionally biased region" description="Low complexity" evidence="1">
    <location>
        <begin position="8"/>
        <end position="25"/>
    </location>
</feature>